<protein>
    <recommendedName>
        <fullName evidence="6">Protein kinase domain-containing protein</fullName>
    </recommendedName>
</protein>
<dbReference type="PROSITE" id="PS50011">
    <property type="entry name" value="PROTEIN_KINASE_DOM"/>
    <property type="match status" value="1"/>
</dbReference>
<dbReference type="InterPro" id="IPR008271">
    <property type="entry name" value="Ser/Thr_kinase_AS"/>
</dbReference>
<keyword evidence="1" id="KW-0808">Transferase</keyword>
<dbReference type="GO" id="GO:0005737">
    <property type="term" value="C:cytoplasm"/>
    <property type="evidence" value="ECO:0007669"/>
    <property type="project" value="TreeGrafter"/>
</dbReference>
<dbReference type="InterPro" id="IPR050339">
    <property type="entry name" value="CC_SR_Kinase"/>
</dbReference>
<evidence type="ECO:0000313" key="8">
    <source>
        <dbReference type="Proteomes" id="UP001432322"/>
    </source>
</evidence>
<keyword evidence="4" id="KW-0067">ATP-binding</keyword>
<dbReference type="PROSITE" id="PS00108">
    <property type="entry name" value="PROTEIN_KINASE_ST"/>
    <property type="match status" value="1"/>
</dbReference>
<evidence type="ECO:0000256" key="4">
    <source>
        <dbReference type="ARBA" id="ARBA00022840"/>
    </source>
</evidence>
<dbReference type="Gene3D" id="3.30.200.20">
    <property type="entry name" value="Phosphorylase Kinase, domain 1"/>
    <property type="match status" value="1"/>
</dbReference>
<dbReference type="GO" id="GO:0004694">
    <property type="term" value="F:eukaryotic translation initiation factor 2alpha kinase activity"/>
    <property type="evidence" value="ECO:0007669"/>
    <property type="project" value="TreeGrafter"/>
</dbReference>
<organism evidence="7 8">
    <name type="scientific">Pristionchus fissidentatus</name>
    <dbReference type="NCBI Taxonomy" id="1538716"/>
    <lineage>
        <taxon>Eukaryota</taxon>
        <taxon>Metazoa</taxon>
        <taxon>Ecdysozoa</taxon>
        <taxon>Nematoda</taxon>
        <taxon>Chromadorea</taxon>
        <taxon>Rhabditida</taxon>
        <taxon>Rhabditina</taxon>
        <taxon>Diplogasteromorpha</taxon>
        <taxon>Diplogasteroidea</taxon>
        <taxon>Neodiplogasteridae</taxon>
        <taxon>Pristionchus</taxon>
    </lineage>
</organism>
<gene>
    <name evidence="7" type="ORF">PFISCL1PPCAC_1108</name>
</gene>
<feature type="domain" description="Protein kinase" evidence="6">
    <location>
        <begin position="1"/>
        <end position="163"/>
    </location>
</feature>
<comment type="caution">
    <text evidence="7">The sequence shown here is derived from an EMBL/GenBank/DDBJ whole genome shotgun (WGS) entry which is preliminary data.</text>
</comment>
<evidence type="ECO:0000256" key="1">
    <source>
        <dbReference type="ARBA" id="ARBA00022679"/>
    </source>
</evidence>
<feature type="non-terminal residue" evidence="7">
    <location>
        <position position="163"/>
    </location>
</feature>
<feature type="non-terminal residue" evidence="7">
    <location>
        <position position="1"/>
    </location>
</feature>
<dbReference type="AlphaFoldDB" id="A0AAV5URQ4"/>
<dbReference type="GO" id="GO:0005524">
    <property type="term" value="F:ATP binding"/>
    <property type="evidence" value="ECO:0007669"/>
    <property type="project" value="UniProtKB-KW"/>
</dbReference>
<dbReference type="GO" id="GO:0005634">
    <property type="term" value="C:nucleus"/>
    <property type="evidence" value="ECO:0007669"/>
    <property type="project" value="TreeGrafter"/>
</dbReference>
<dbReference type="SUPFAM" id="SSF56112">
    <property type="entry name" value="Protein kinase-like (PK-like)"/>
    <property type="match status" value="1"/>
</dbReference>
<proteinExistence type="inferred from homology"/>
<evidence type="ECO:0000259" key="6">
    <source>
        <dbReference type="PROSITE" id="PS50011"/>
    </source>
</evidence>
<sequence>FITVSYSSSDKEVRDALKEVRAMARFDHSNIVRYYGSWIERPPPGWQARTDLEMVEIFQQQNQSGISLIPPLTHNSLFLYIHMQLCRSSLADWLKKNPQSRDPAQMRSWFTQVVEAIAYIHEKNFIHRDLKPSNILFDEAGTIRVCDLGIASEGGPADVTQTR</sequence>
<keyword evidence="8" id="KW-1185">Reference proteome</keyword>
<dbReference type="EMBL" id="BTSY01000001">
    <property type="protein sequence ID" value="GMT09811.1"/>
    <property type="molecule type" value="Genomic_DNA"/>
</dbReference>
<dbReference type="PANTHER" id="PTHR11042:SF91">
    <property type="entry name" value="EUKARYOTIC TRANSLATION INITIATION FACTOR 2-ALPHA KINASE"/>
    <property type="match status" value="1"/>
</dbReference>
<keyword evidence="3" id="KW-0418">Kinase</keyword>
<dbReference type="Pfam" id="PF00069">
    <property type="entry name" value="Pkinase"/>
    <property type="match status" value="1"/>
</dbReference>
<evidence type="ECO:0000256" key="5">
    <source>
        <dbReference type="ARBA" id="ARBA00037982"/>
    </source>
</evidence>
<evidence type="ECO:0000256" key="3">
    <source>
        <dbReference type="ARBA" id="ARBA00022777"/>
    </source>
</evidence>
<accession>A0AAV5URQ4</accession>
<dbReference type="Gene3D" id="1.10.510.10">
    <property type="entry name" value="Transferase(Phosphotransferase) domain 1"/>
    <property type="match status" value="1"/>
</dbReference>
<keyword evidence="2" id="KW-0547">Nucleotide-binding</keyword>
<dbReference type="PANTHER" id="PTHR11042">
    <property type="entry name" value="EUKARYOTIC TRANSLATION INITIATION FACTOR 2-ALPHA KINASE EIF2-ALPHA KINASE -RELATED"/>
    <property type="match status" value="1"/>
</dbReference>
<dbReference type="Proteomes" id="UP001432322">
    <property type="component" value="Unassembled WGS sequence"/>
</dbReference>
<comment type="similarity">
    <text evidence="5">Belongs to the protein kinase superfamily. Ser/Thr protein kinase family. GCN2 subfamily.</text>
</comment>
<name>A0AAV5URQ4_9BILA</name>
<evidence type="ECO:0000313" key="7">
    <source>
        <dbReference type="EMBL" id="GMT09811.1"/>
    </source>
</evidence>
<dbReference type="InterPro" id="IPR011009">
    <property type="entry name" value="Kinase-like_dom_sf"/>
</dbReference>
<reference evidence="7" key="1">
    <citation type="submission" date="2023-10" db="EMBL/GenBank/DDBJ databases">
        <title>Genome assembly of Pristionchus species.</title>
        <authorList>
            <person name="Yoshida K."/>
            <person name="Sommer R.J."/>
        </authorList>
    </citation>
    <scope>NUCLEOTIDE SEQUENCE</scope>
    <source>
        <strain evidence="7">RS5133</strain>
    </source>
</reference>
<evidence type="ECO:0000256" key="2">
    <source>
        <dbReference type="ARBA" id="ARBA00022741"/>
    </source>
</evidence>
<dbReference type="SMART" id="SM00220">
    <property type="entry name" value="S_TKc"/>
    <property type="match status" value="1"/>
</dbReference>
<dbReference type="InterPro" id="IPR000719">
    <property type="entry name" value="Prot_kinase_dom"/>
</dbReference>